<dbReference type="OrthoDB" id="46159at2759"/>
<name>A0A2G9SH07_AQUCT</name>
<dbReference type="Gene3D" id="1.25.10.10">
    <property type="entry name" value="Leucine-rich Repeat Variant"/>
    <property type="match status" value="1"/>
</dbReference>
<sequence length="60" mass="6531">MILGNKFDHGAEAIMPTVFNLVPNSAKIMASSGVVTIRLIIRVSTAAHVKFPHCWRLGVN</sequence>
<evidence type="ECO:0000313" key="2">
    <source>
        <dbReference type="Proteomes" id="UP000228934"/>
    </source>
</evidence>
<dbReference type="EMBL" id="KV924955">
    <property type="protein sequence ID" value="PIO39446.1"/>
    <property type="molecule type" value="Genomic_DNA"/>
</dbReference>
<gene>
    <name evidence="1" type="ORF">AB205_0056040</name>
</gene>
<organism evidence="1 2">
    <name type="scientific">Aquarana catesbeiana</name>
    <name type="common">American bullfrog</name>
    <name type="synonym">Rana catesbeiana</name>
    <dbReference type="NCBI Taxonomy" id="8400"/>
    <lineage>
        <taxon>Eukaryota</taxon>
        <taxon>Metazoa</taxon>
        <taxon>Chordata</taxon>
        <taxon>Craniata</taxon>
        <taxon>Vertebrata</taxon>
        <taxon>Euteleostomi</taxon>
        <taxon>Amphibia</taxon>
        <taxon>Batrachia</taxon>
        <taxon>Anura</taxon>
        <taxon>Neobatrachia</taxon>
        <taxon>Ranoidea</taxon>
        <taxon>Ranidae</taxon>
        <taxon>Aquarana</taxon>
    </lineage>
</organism>
<dbReference type="Proteomes" id="UP000228934">
    <property type="component" value="Unassembled WGS sequence"/>
</dbReference>
<proteinExistence type="predicted"/>
<dbReference type="InterPro" id="IPR011989">
    <property type="entry name" value="ARM-like"/>
</dbReference>
<accession>A0A2G9SH07</accession>
<reference evidence="2" key="1">
    <citation type="journal article" date="2017" name="Nat. Commun.">
        <title>The North American bullfrog draft genome provides insight into hormonal regulation of long noncoding RNA.</title>
        <authorList>
            <person name="Hammond S.A."/>
            <person name="Warren R.L."/>
            <person name="Vandervalk B.P."/>
            <person name="Kucuk E."/>
            <person name="Khan H."/>
            <person name="Gibb E.A."/>
            <person name="Pandoh P."/>
            <person name="Kirk H."/>
            <person name="Zhao Y."/>
            <person name="Jones M."/>
            <person name="Mungall A.J."/>
            <person name="Coope R."/>
            <person name="Pleasance S."/>
            <person name="Moore R.A."/>
            <person name="Holt R.A."/>
            <person name="Round J.M."/>
            <person name="Ohora S."/>
            <person name="Walle B.V."/>
            <person name="Veldhoen N."/>
            <person name="Helbing C.C."/>
            <person name="Birol I."/>
        </authorList>
    </citation>
    <scope>NUCLEOTIDE SEQUENCE [LARGE SCALE GENOMIC DNA]</scope>
</reference>
<dbReference type="AlphaFoldDB" id="A0A2G9SH07"/>
<evidence type="ECO:0000313" key="1">
    <source>
        <dbReference type="EMBL" id="PIO39446.1"/>
    </source>
</evidence>
<keyword evidence="2" id="KW-1185">Reference proteome</keyword>
<protein>
    <submittedName>
        <fullName evidence="1">Uncharacterized protein</fullName>
    </submittedName>
</protein>